<dbReference type="SUPFAM" id="SSF55031">
    <property type="entry name" value="Bacterial exopeptidase dimerisation domain"/>
    <property type="match status" value="1"/>
</dbReference>
<reference evidence="4 5" key="1">
    <citation type="submission" date="2019-03" db="EMBL/GenBank/DDBJ databases">
        <title>Draft genome sequences of novel Actinobacteria.</title>
        <authorList>
            <person name="Sahin N."/>
            <person name="Ay H."/>
            <person name="Saygin H."/>
        </authorList>
    </citation>
    <scope>NUCLEOTIDE SEQUENCE [LARGE SCALE GENOMIC DNA]</scope>
    <source>
        <strain evidence="4 5">DSM 41900</strain>
    </source>
</reference>
<dbReference type="Gene3D" id="3.40.630.10">
    <property type="entry name" value="Zn peptidases"/>
    <property type="match status" value="1"/>
</dbReference>
<dbReference type="OrthoDB" id="9777385at2"/>
<dbReference type="Proteomes" id="UP000295345">
    <property type="component" value="Unassembled WGS sequence"/>
</dbReference>
<dbReference type="EMBL" id="SMKI01000261">
    <property type="protein sequence ID" value="TDC72168.1"/>
    <property type="molecule type" value="Genomic_DNA"/>
</dbReference>
<keyword evidence="5" id="KW-1185">Reference proteome</keyword>
<dbReference type="Pfam" id="PF07687">
    <property type="entry name" value="M20_dimer"/>
    <property type="match status" value="1"/>
</dbReference>
<dbReference type="PANTHER" id="PTHR11014:SF63">
    <property type="entry name" value="METALLOPEPTIDASE, PUTATIVE (AFU_ORTHOLOGUE AFUA_6G09600)-RELATED"/>
    <property type="match status" value="1"/>
</dbReference>
<sequence length="404" mass="41948">MNLLDDANALSDDLTHLRRRLHAVPEVGLDLPRTQETVLAALDGLPLDVTTGDSLTSVTAVLRGATPGPTVLLRGDMDALPVAERTGLPFAAPEERMHACGHDLHTTMLAGAARLLAAHRDRLAGDVLFMFQPGEEGYDGAGRMLAEGVLDATGERPVAAYALHVMSHTYPTGVFTGRGGPLLASSNVLNVTVRGAGGHGSLPHRAKDPIPAACEMVTALQTYATRAFDIFDPVVITVGTFRAGTATNIIPDTATFSATVRSFSAASLARLRDGTVAVCQGIAAAHGLEVTAEFNEQYPVTVNDAAEATFAADTVREAMGEERYVPLENPIPGAEDFSRVVDEIPGAMVFLGATPVGAAPESAPANHSPLATFDESVLPAGAALYAELAVRRLATATATAAATG</sequence>
<dbReference type="PANTHER" id="PTHR11014">
    <property type="entry name" value="PEPTIDASE M20 FAMILY MEMBER"/>
    <property type="match status" value="1"/>
</dbReference>
<evidence type="ECO:0000313" key="5">
    <source>
        <dbReference type="Proteomes" id="UP000295345"/>
    </source>
</evidence>
<dbReference type="Pfam" id="PF01546">
    <property type="entry name" value="Peptidase_M20"/>
    <property type="match status" value="1"/>
</dbReference>
<evidence type="ECO:0000313" key="4">
    <source>
        <dbReference type="EMBL" id="TDC72168.1"/>
    </source>
</evidence>
<dbReference type="InterPro" id="IPR011650">
    <property type="entry name" value="Peptidase_M20_dimer"/>
</dbReference>
<dbReference type="FunFam" id="3.30.70.360:FF:000001">
    <property type="entry name" value="N-acetyldiaminopimelate deacetylase"/>
    <property type="match status" value="1"/>
</dbReference>
<dbReference type="GO" id="GO:0046872">
    <property type="term" value="F:metal ion binding"/>
    <property type="evidence" value="ECO:0007669"/>
    <property type="project" value="UniProtKB-KW"/>
</dbReference>
<dbReference type="CDD" id="cd03886">
    <property type="entry name" value="M20_Acy1"/>
    <property type="match status" value="1"/>
</dbReference>
<proteinExistence type="predicted"/>
<feature type="binding site" evidence="2">
    <location>
        <position position="136"/>
    </location>
    <ligand>
        <name>Mn(2+)</name>
        <dbReference type="ChEBI" id="CHEBI:29035"/>
        <label>2</label>
    </ligand>
</feature>
<dbReference type="NCBIfam" id="TIGR01891">
    <property type="entry name" value="amidohydrolases"/>
    <property type="match status" value="1"/>
</dbReference>
<feature type="binding site" evidence="2">
    <location>
        <position position="164"/>
    </location>
    <ligand>
        <name>Mn(2+)</name>
        <dbReference type="ChEBI" id="CHEBI:29035"/>
        <label>2</label>
    </ligand>
</feature>
<dbReference type="PIRSF" id="PIRSF005962">
    <property type="entry name" value="Pept_M20D_amidohydro"/>
    <property type="match status" value="1"/>
</dbReference>
<feature type="domain" description="Peptidase M20 dimerisation" evidence="3">
    <location>
        <begin position="190"/>
        <end position="272"/>
    </location>
</feature>
<dbReference type="AlphaFoldDB" id="A0A4R4T569"/>
<dbReference type="GO" id="GO:0019877">
    <property type="term" value="P:diaminopimelate biosynthetic process"/>
    <property type="evidence" value="ECO:0007669"/>
    <property type="project" value="UniProtKB-ARBA"/>
</dbReference>
<feature type="binding site" evidence="2">
    <location>
        <position position="367"/>
    </location>
    <ligand>
        <name>Mn(2+)</name>
        <dbReference type="ChEBI" id="CHEBI:29035"/>
        <label>2</label>
    </ligand>
</feature>
<protein>
    <submittedName>
        <fullName evidence="4">Amidohydrolase</fullName>
    </submittedName>
</protein>
<feature type="binding site" evidence="2">
    <location>
        <position position="100"/>
    </location>
    <ligand>
        <name>Mn(2+)</name>
        <dbReference type="ChEBI" id="CHEBI:29035"/>
        <label>2</label>
    </ligand>
</feature>
<gene>
    <name evidence="4" type="ORF">E1283_22550</name>
</gene>
<dbReference type="InterPro" id="IPR002933">
    <property type="entry name" value="Peptidase_M20"/>
</dbReference>
<evidence type="ECO:0000259" key="3">
    <source>
        <dbReference type="Pfam" id="PF07687"/>
    </source>
</evidence>
<evidence type="ECO:0000256" key="2">
    <source>
        <dbReference type="PIRSR" id="PIRSR005962-1"/>
    </source>
</evidence>
<dbReference type="RefSeq" id="WP_132819944.1">
    <property type="nucleotide sequence ID" value="NZ_SMKI01000261.1"/>
</dbReference>
<accession>A0A4R4T569</accession>
<feature type="binding site" evidence="2">
    <location>
        <position position="102"/>
    </location>
    <ligand>
        <name>Mn(2+)</name>
        <dbReference type="ChEBI" id="CHEBI:29035"/>
        <label>2</label>
    </ligand>
</feature>
<organism evidence="4 5">
    <name type="scientific">Streptomyces hainanensis</name>
    <dbReference type="NCBI Taxonomy" id="402648"/>
    <lineage>
        <taxon>Bacteria</taxon>
        <taxon>Bacillati</taxon>
        <taxon>Actinomycetota</taxon>
        <taxon>Actinomycetes</taxon>
        <taxon>Kitasatosporales</taxon>
        <taxon>Streptomycetaceae</taxon>
        <taxon>Streptomyces</taxon>
    </lineage>
</organism>
<keyword evidence="1 4" id="KW-0378">Hydrolase</keyword>
<dbReference type="InterPro" id="IPR017439">
    <property type="entry name" value="Amidohydrolase"/>
</dbReference>
<comment type="cofactor">
    <cofactor evidence="2">
        <name>Mn(2+)</name>
        <dbReference type="ChEBI" id="CHEBI:29035"/>
    </cofactor>
    <text evidence="2">The Mn(2+) ion enhances activity.</text>
</comment>
<dbReference type="Gene3D" id="3.30.70.360">
    <property type="match status" value="1"/>
</dbReference>
<keyword evidence="2" id="KW-0464">Manganese</keyword>
<comment type="caution">
    <text evidence="4">The sequence shown here is derived from an EMBL/GenBank/DDBJ whole genome shotgun (WGS) entry which is preliminary data.</text>
</comment>
<name>A0A4R4T569_9ACTN</name>
<evidence type="ECO:0000256" key="1">
    <source>
        <dbReference type="ARBA" id="ARBA00022801"/>
    </source>
</evidence>
<dbReference type="GO" id="GO:0050118">
    <property type="term" value="F:N-acetyldiaminopimelate deacetylase activity"/>
    <property type="evidence" value="ECO:0007669"/>
    <property type="project" value="UniProtKB-ARBA"/>
</dbReference>
<dbReference type="InterPro" id="IPR036264">
    <property type="entry name" value="Bact_exopeptidase_dim_dom"/>
</dbReference>
<keyword evidence="2" id="KW-0479">Metal-binding</keyword>
<dbReference type="SUPFAM" id="SSF53187">
    <property type="entry name" value="Zn-dependent exopeptidases"/>
    <property type="match status" value="1"/>
</dbReference>